<evidence type="ECO:0000313" key="2">
    <source>
        <dbReference type="Proteomes" id="UP000027265"/>
    </source>
</evidence>
<dbReference type="EMBL" id="KL197726">
    <property type="protein sequence ID" value="KDQ55088.1"/>
    <property type="molecule type" value="Genomic_DNA"/>
</dbReference>
<proteinExistence type="predicted"/>
<dbReference type="InterPro" id="IPR016024">
    <property type="entry name" value="ARM-type_fold"/>
</dbReference>
<evidence type="ECO:0008006" key="3">
    <source>
        <dbReference type="Google" id="ProtNLM"/>
    </source>
</evidence>
<dbReference type="SUPFAM" id="SSF48371">
    <property type="entry name" value="ARM repeat"/>
    <property type="match status" value="1"/>
</dbReference>
<evidence type="ECO:0000313" key="1">
    <source>
        <dbReference type="EMBL" id="KDQ55088.1"/>
    </source>
</evidence>
<name>A0A067PJK6_9AGAM</name>
<dbReference type="Gene3D" id="1.25.40.180">
    <property type="match status" value="2"/>
</dbReference>
<keyword evidence="2" id="KW-1185">Reference proteome</keyword>
<sequence>MSSTRSPEPVAIPRWAPWSIPVHPVLGHKTLRGLLNKIAAYNFVPVSDKIVELFLRWERSGTSDAYVAAVRCILERGITDVKRLKVYASLCQKIVDELEREENYWDLMKTFDGDDRSNAFLGTLTHICMEEFQGTFQQDNDRLVSLAAFVGELLAHGALLPADMLRMVEPLFKAAAENDRFSSVALFRLLSAVLKGATVKQIMWSLDVVNNIQDVLQTATIPMVRYLMLALLDKITGLEPADIFGSSEEREEIYGFMSGGNEDMVVEEPQTPISPSTERSRITLACDEGARVFLATRSLGPAEAFFQTLLAKDRHIFVRSLVQAALLSNEYSDAELVATLFSLESVRALCGSVEGFTVGFVAEIEALEGIVLDCPFAYRLAAMMLHACGLSKNAVEDIASRIIIPDNPATQRFLAEYSTIGESYAHDVFDSMDGGGESGERSDTSTVMAYAV</sequence>
<dbReference type="Proteomes" id="UP000027265">
    <property type="component" value="Unassembled WGS sequence"/>
</dbReference>
<accession>A0A067PJK6</accession>
<protein>
    <recommendedName>
        <fullName evidence="3">MI domain-containing protein</fullName>
    </recommendedName>
</protein>
<dbReference type="OrthoDB" id="2796692at2759"/>
<dbReference type="STRING" id="933084.A0A067PJK6"/>
<reference evidence="2" key="1">
    <citation type="journal article" date="2014" name="Proc. Natl. Acad. Sci. U.S.A.">
        <title>Extensive sampling of basidiomycete genomes demonstrates inadequacy of the white-rot/brown-rot paradigm for wood decay fungi.</title>
        <authorList>
            <person name="Riley R."/>
            <person name="Salamov A.A."/>
            <person name="Brown D.W."/>
            <person name="Nagy L.G."/>
            <person name="Floudas D."/>
            <person name="Held B.W."/>
            <person name="Levasseur A."/>
            <person name="Lombard V."/>
            <person name="Morin E."/>
            <person name="Otillar R."/>
            <person name="Lindquist E.A."/>
            <person name="Sun H."/>
            <person name="LaButti K.M."/>
            <person name="Schmutz J."/>
            <person name="Jabbour D."/>
            <person name="Luo H."/>
            <person name="Baker S.E."/>
            <person name="Pisabarro A.G."/>
            <person name="Walton J.D."/>
            <person name="Blanchette R.A."/>
            <person name="Henrissat B."/>
            <person name="Martin F."/>
            <person name="Cullen D."/>
            <person name="Hibbett D.S."/>
            <person name="Grigoriev I.V."/>
        </authorList>
    </citation>
    <scope>NUCLEOTIDE SEQUENCE [LARGE SCALE GENOMIC DNA]</scope>
    <source>
        <strain evidence="2">MUCL 33604</strain>
    </source>
</reference>
<dbReference type="InParanoid" id="A0A067PJK6"/>
<gene>
    <name evidence="1" type="ORF">JAAARDRAFT_195966</name>
</gene>
<dbReference type="HOGENOM" id="CLU_615473_0_0_1"/>
<organism evidence="1 2">
    <name type="scientific">Jaapia argillacea MUCL 33604</name>
    <dbReference type="NCBI Taxonomy" id="933084"/>
    <lineage>
        <taxon>Eukaryota</taxon>
        <taxon>Fungi</taxon>
        <taxon>Dikarya</taxon>
        <taxon>Basidiomycota</taxon>
        <taxon>Agaricomycotina</taxon>
        <taxon>Agaricomycetes</taxon>
        <taxon>Agaricomycetidae</taxon>
        <taxon>Jaapiales</taxon>
        <taxon>Jaapiaceae</taxon>
        <taxon>Jaapia</taxon>
    </lineage>
</organism>
<dbReference type="AlphaFoldDB" id="A0A067PJK6"/>